<accession>A0A239SKL3</accession>
<dbReference type="InterPro" id="IPR011060">
    <property type="entry name" value="RibuloseP-bd_barrel"/>
</dbReference>
<dbReference type="EMBL" id="LT906439">
    <property type="protein sequence ID" value="SNU85931.1"/>
    <property type="molecule type" value="Genomic_DNA"/>
</dbReference>
<keyword evidence="2 3" id="KW-0413">Isomerase</keyword>
<dbReference type="GO" id="GO:0004750">
    <property type="term" value="F:D-ribulose-phosphate 3-epimerase activity"/>
    <property type="evidence" value="ECO:0007669"/>
    <property type="project" value="UniProtKB-EC"/>
</dbReference>
<dbReference type="PANTHER" id="PTHR11749">
    <property type="entry name" value="RIBULOSE-5-PHOSPHATE-3-EPIMERASE"/>
    <property type="match status" value="1"/>
</dbReference>
<dbReference type="GO" id="GO:0046872">
    <property type="term" value="F:metal ion binding"/>
    <property type="evidence" value="ECO:0007669"/>
    <property type="project" value="UniProtKB-KW"/>
</dbReference>
<dbReference type="NCBIfam" id="NF004076">
    <property type="entry name" value="PRK05581.1-4"/>
    <property type="match status" value="1"/>
</dbReference>
<reference evidence="3 4" key="1">
    <citation type="submission" date="2017-06" db="EMBL/GenBank/DDBJ databases">
        <authorList>
            <consortium name="Pathogen Informatics"/>
        </authorList>
    </citation>
    <scope>NUCLEOTIDE SEQUENCE [LARGE SCALE GENOMIC DNA]</scope>
    <source>
        <strain evidence="3 4">NCTC13788</strain>
    </source>
</reference>
<keyword evidence="1" id="KW-0479">Metal-binding</keyword>
<dbReference type="PROSITE" id="PS01086">
    <property type="entry name" value="RIBUL_P_3_EPIMER_2"/>
    <property type="match status" value="1"/>
</dbReference>
<dbReference type="GO" id="GO:0005975">
    <property type="term" value="P:carbohydrate metabolic process"/>
    <property type="evidence" value="ECO:0007669"/>
    <property type="project" value="InterPro"/>
</dbReference>
<dbReference type="eggNOG" id="COG0036">
    <property type="taxonomic scope" value="Bacteria"/>
</dbReference>
<dbReference type="OrthoDB" id="1645589at2"/>
<dbReference type="Pfam" id="PF00834">
    <property type="entry name" value="Ribul_P_3_epim"/>
    <property type="match status" value="1"/>
</dbReference>
<dbReference type="STRING" id="1123308.GCA_000380085_01085"/>
<dbReference type="Gene3D" id="3.20.20.70">
    <property type="entry name" value="Aldolase class I"/>
    <property type="match status" value="1"/>
</dbReference>
<proteinExistence type="predicted"/>
<dbReference type="SUPFAM" id="SSF51366">
    <property type="entry name" value="Ribulose-phoshate binding barrel"/>
    <property type="match status" value="1"/>
</dbReference>
<protein>
    <submittedName>
        <fullName evidence="3">Ribulose-phosphate 3-epimerase</fullName>
        <ecNumber evidence="3">5.1.3.1</ecNumber>
    </submittedName>
</protein>
<organism evidence="3 4">
    <name type="scientific">Streptococcus merionis</name>
    <dbReference type="NCBI Taxonomy" id="400065"/>
    <lineage>
        <taxon>Bacteria</taxon>
        <taxon>Bacillati</taxon>
        <taxon>Bacillota</taxon>
        <taxon>Bacilli</taxon>
        <taxon>Lactobacillales</taxon>
        <taxon>Streptococcaceae</taxon>
        <taxon>Streptococcus</taxon>
    </lineage>
</organism>
<dbReference type="Proteomes" id="UP000215185">
    <property type="component" value="Chromosome 1"/>
</dbReference>
<dbReference type="CDD" id="cd00429">
    <property type="entry name" value="RPE"/>
    <property type="match status" value="1"/>
</dbReference>
<evidence type="ECO:0000313" key="4">
    <source>
        <dbReference type="Proteomes" id="UP000215185"/>
    </source>
</evidence>
<dbReference type="InterPro" id="IPR013785">
    <property type="entry name" value="Aldolase_TIM"/>
</dbReference>
<keyword evidence="4" id="KW-1185">Reference proteome</keyword>
<dbReference type="RefSeq" id="WP_018373658.1">
    <property type="nucleotide sequence ID" value="NZ_LT906439.1"/>
</dbReference>
<dbReference type="KEGG" id="smen:SAMEA4412692_0005"/>
<evidence type="ECO:0000313" key="3">
    <source>
        <dbReference type="EMBL" id="SNU85931.1"/>
    </source>
</evidence>
<name>A0A239SKL3_9STRE</name>
<gene>
    <name evidence="3" type="primary">rpe_1</name>
    <name evidence="3" type="ORF">SAMEA4412692_00005</name>
</gene>
<sequence length="215" mass="23861">MKLLCPSIMCADFSSLQEEISALEEANVTMYHCDIMDGVFVPNFTMGLNDVKAIRGLTKKVVDCHLMIENPLSKIDLFIDAGADLLYVHPESERYISKTLMHIKNRGKLSGLAINPDTSIESIKEVIGLADYILVMTVNPGFAGQAFLDFTKEKIKKLNELKNQYSYKIIADGACSPAVIQELDNLGCDGYVLGTSALFGKNRSYKQLIEELQIL</sequence>
<evidence type="ECO:0000256" key="1">
    <source>
        <dbReference type="ARBA" id="ARBA00022723"/>
    </source>
</evidence>
<dbReference type="AlphaFoldDB" id="A0A239SKL3"/>
<evidence type="ECO:0000256" key="2">
    <source>
        <dbReference type="ARBA" id="ARBA00023235"/>
    </source>
</evidence>
<dbReference type="EC" id="5.1.3.1" evidence="3"/>
<dbReference type="InterPro" id="IPR000056">
    <property type="entry name" value="Ribul_P_3_epim-like"/>
</dbReference>